<proteinExistence type="predicted"/>
<reference evidence="2" key="1">
    <citation type="submission" date="2017-02" db="EMBL/GenBank/DDBJ databases">
        <title>Delving into the versatile metabolic prowess of the omnipresent phylum Bacteroidetes.</title>
        <authorList>
            <person name="Nobu M.K."/>
            <person name="Mei R."/>
            <person name="Narihiro T."/>
            <person name="Kuroda K."/>
            <person name="Liu W.-T."/>
        </authorList>
    </citation>
    <scope>NUCLEOTIDE SEQUENCE</scope>
    <source>
        <strain evidence="2">ADurb.Bin131</strain>
    </source>
</reference>
<name>A0A1V6C5K6_UNCT6</name>
<dbReference type="Proteomes" id="UP000485562">
    <property type="component" value="Unassembled WGS sequence"/>
</dbReference>
<evidence type="ECO:0000256" key="1">
    <source>
        <dbReference type="SAM" id="MobiDB-lite"/>
    </source>
</evidence>
<feature type="region of interest" description="Disordered" evidence="1">
    <location>
        <begin position="209"/>
        <end position="228"/>
    </location>
</feature>
<gene>
    <name evidence="2" type="ORF">BWX89_01435</name>
</gene>
<evidence type="ECO:0000313" key="2">
    <source>
        <dbReference type="EMBL" id="OQB72192.1"/>
    </source>
</evidence>
<organism evidence="2">
    <name type="scientific">candidate division TA06 bacterium ADurb.Bin131</name>
    <dbReference type="NCBI Taxonomy" id="1852827"/>
    <lineage>
        <taxon>Bacteria</taxon>
        <taxon>Bacteria division TA06</taxon>
    </lineage>
</organism>
<protein>
    <submittedName>
        <fullName evidence="2">Uncharacterized protein</fullName>
    </submittedName>
</protein>
<feature type="region of interest" description="Disordered" evidence="1">
    <location>
        <begin position="78"/>
        <end position="142"/>
    </location>
</feature>
<dbReference type="EMBL" id="MWDQ01000138">
    <property type="protein sequence ID" value="OQB72192.1"/>
    <property type="molecule type" value="Genomic_DNA"/>
</dbReference>
<accession>A0A1V6C5K6</accession>
<comment type="caution">
    <text evidence="2">The sequence shown here is derived from an EMBL/GenBank/DDBJ whole genome shotgun (WGS) entry which is preliminary data.</text>
</comment>
<feature type="compositionally biased region" description="Basic and acidic residues" evidence="1">
    <location>
        <begin position="101"/>
        <end position="119"/>
    </location>
</feature>
<dbReference type="AlphaFoldDB" id="A0A1V6C5K6"/>
<sequence length="779" mass="89629">MQKGFFTNWQKIDRDARKKLICEFIARKKSGTKSRKQKSSNVVEYAMQTSTYHKKIVIKHPLKILNRRTGKKRFALEFSSSSSSSSSPGGLEDDDASSSRSSKDSIPEKSPQKPPEKRNPLKFRKKSFSKNQSIDKRRQQKQRVIDFISRARSKAELERKNLELEKKARVLAKEEARKQAIEKAKEQSLIRQEALKARREQLLQIKAQEQEKASIRKQEKQKETEKILKDKQEKKQQLLQEKNKLKETQGVYRKQQKQRVIDFISRARSKAELERKNLELEKKARVLAKEEARKQAIEKAKEQSLIRQEALKARREQLLQIKAQEQEKASIRKQEKQKETEKILKDKQEKKQQLLQFVKNLKHNNQNRVLNRQLEKEAARKQRQLSAIAAAKQREIRAGQLAEFREAERRLSIKRSEALKAELLLAAKQKAERAAFEKKQREEQKQIKEFAGNISNSAGNLGKSVSTLLSSTSASVSGSLKKLRPSKVPSVESFAAGKIVPSAKGKAVSAVEKPKKYKEPVKLGPFLRKNACRFLFMLFLLMWFGEILYYTMRWKPPREKFEEMFGSVEEGKREGKKISPKPAEMAVLQEQEYKVPSINIEGKRDPFSSGSLTMELMKKPRPTEIAMAYKPEIITIKKTPILVSPSVSKPERETFEKIKPILKPAKPERETFEKIKPILKPAKPEISTEISEVTTSKVLPPQSVSKPEISPLITPQVECNLVYRGSLIMEGIEYIFIEGKQRTYRVTVGDVVEGFRILKKEKGILTLSRDGVIVEIPAE</sequence>